<dbReference type="CDD" id="cd11592">
    <property type="entry name" value="Agmatinase_PAH"/>
    <property type="match status" value="1"/>
</dbReference>
<keyword evidence="5" id="KW-0732">Signal</keyword>
<evidence type="ECO:0000256" key="3">
    <source>
        <dbReference type="PROSITE-ProRule" id="PRU00742"/>
    </source>
</evidence>
<feature type="chain" id="PRO_5041236886" evidence="5">
    <location>
        <begin position="17"/>
        <end position="385"/>
    </location>
</feature>
<evidence type="ECO:0000256" key="1">
    <source>
        <dbReference type="ARBA" id="ARBA00022723"/>
    </source>
</evidence>
<dbReference type="SUPFAM" id="SSF52768">
    <property type="entry name" value="Arginase/deacetylase"/>
    <property type="match status" value="1"/>
</dbReference>
<evidence type="ECO:0000313" key="6">
    <source>
        <dbReference type="EMBL" id="KAK0387154.1"/>
    </source>
</evidence>
<name>A0AA39L7X8_SARSR</name>
<comment type="caution">
    <text evidence="6">The sequence shown here is derived from an EMBL/GenBank/DDBJ whole genome shotgun (WGS) entry which is preliminary data.</text>
</comment>
<dbReference type="Gene3D" id="3.40.800.10">
    <property type="entry name" value="Ureohydrolase domain"/>
    <property type="match status" value="1"/>
</dbReference>
<protein>
    <submittedName>
        <fullName evidence="6">Uncharacterized protein</fullName>
    </submittedName>
</protein>
<dbReference type="InterPro" id="IPR020855">
    <property type="entry name" value="Ureohydrolase_Mn_BS"/>
</dbReference>
<gene>
    <name evidence="6" type="ORF">NLU13_5467</name>
</gene>
<dbReference type="InterPro" id="IPR023696">
    <property type="entry name" value="Ureohydrolase_dom_sf"/>
</dbReference>
<proteinExistence type="inferred from homology"/>
<dbReference type="Pfam" id="PF00491">
    <property type="entry name" value="Arginase"/>
    <property type="match status" value="1"/>
</dbReference>
<keyword evidence="1" id="KW-0479">Metal-binding</keyword>
<keyword evidence="7" id="KW-1185">Reference proteome</keyword>
<dbReference type="GO" id="GO:0008783">
    <property type="term" value="F:agmatinase activity"/>
    <property type="evidence" value="ECO:0007669"/>
    <property type="project" value="TreeGrafter"/>
</dbReference>
<evidence type="ECO:0000256" key="2">
    <source>
        <dbReference type="ARBA" id="ARBA00022801"/>
    </source>
</evidence>
<evidence type="ECO:0000313" key="7">
    <source>
        <dbReference type="Proteomes" id="UP001175261"/>
    </source>
</evidence>
<dbReference type="PANTHER" id="PTHR11358">
    <property type="entry name" value="ARGINASE/AGMATINASE"/>
    <property type="match status" value="1"/>
</dbReference>
<comment type="similarity">
    <text evidence="3 4">Belongs to the arginase family.</text>
</comment>
<dbReference type="InterPro" id="IPR006035">
    <property type="entry name" value="Ureohydrolase"/>
</dbReference>
<evidence type="ECO:0000256" key="4">
    <source>
        <dbReference type="RuleBase" id="RU003684"/>
    </source>
</evidence>
<dbReference type="PROSITE" id="PS01053">
    <property type="entry name" value="ARGINASE_1"/>
    <property type="match status" value="1"/>
</dbReference>
<dbReference type="Proteomes" id="UP001175261">
    <property type="component" value="Unassembled WGS sequence"/>
</dbReference>
<accession>A0AA39L7X8</accession>
<evidence type="ECO:0000256" key="5">
    <source>
        <dbReference type="SAM" id="SignalP"/>
    </source>
</evidence>
<dbReference type="PRINTS" id="PR00116">
    <property type="entry name" value="ARGINASE"/>
</dbReference>
<reference evidence="6" key="1">
    <citation type="submission" date="2022-10" db="EMBL/GenBank/DDBJ databases">
        <title>Determination and structural analysis of whole genome sequence of Sarocladium strictum F4-1.</title>
        <authorList>
            <person name="Hu L."/>
            <person name="Jiang Y."/>
        </authorList>
    </citation>
    <scope>NUCLEOTIDE SEQUENCE</scope>
    <source>
        <strain evidence="6">F4-1</strain>
    </source>
</reference>
<dbReference type="EMBL" id="JAPDFR010000004">
    <property type="protein sequence ID" value="KAK0387154.1"/>
    <property type="molecule type" value="Genomic_DNA"/>
</dbReference>
<dbReference type="AlphaFoldDB" id="A0AA39L7X8"/>
<dbReference type="PANTHER" id="PTHR11358:SF28">
    <property type="entry name" value="HYPOTHETICAL ARGINASE FAMILY PROTEIN (EUROFUNG)"/>
    <property type="match status" value="1"/>
</dbReference>
<dbReference type="GO" id="GO:0033389">
    <property type="term" value="P:putrescine biosynthetic process from arginine, via agmatine"/>
    <property type="evidence" value="ECO:0007669"/>
    <property type="project" value="TreeGrafter"/>
</dbReference>
<dbReference type="PROSITE" id="PS51409">
    <property type="entry name" value="ARGINASE_2"/>
    <property type="match status" value="1"/>
</dbReference>
<keyword evidence="2 4" id="KW-0378">Hydrolase</keyword>
<dbReference type="GO" id="GO:0046872">
    <property type="term" value="F:metal ion binding"/>
    <property type="evidence" value="ECO:0007669"/>
    <property type="project" value="UniProtKB-KW"/>
</dbReference>
<organism evidence="6 7">
    <name type="scientific">Sarocladium strictum</name>
    <name type="common">Black bundle disease fungus</name>
    <name type="synonym">Acremonium strictum</name>
    <dbReference type="NCBI Taxonomy" id="5046"/>
    <lineage>
        <taxon>Eukaryota</taxon>
        <taxon>Fungi</taxon>
        <taxon>Dikarya</taxon>
        <taxon>Ascomycota</taxon>
        <taxon>Pezizomycotina</taxon>
        <taxon>Sordariomycetes</taxon>
        <taxon>Hypocreomycetidae</taxon>
        <taxon>Hypocreales</taxon>
        <taxon>Sarocladiaceae</taxon>
        <taxon>Sarocladium</taxon>
    </lineage>
</organism>
<sequence length="385" mass="41548">MKSPFFLPAIVGIVTATQVPLGQIPQQPFWINDGQDPVFVAETPISGLNTFASIPHAECLGAQSDDSGQARYDIAILGAPHDITVTGRPGARYGPSGIRTGSNRKTRGYSFYTGRDPFESWAKVVDCGDAPMTWLDSRQAIKSLDWAHRVVSGRKAASTDQSVTPRILMLGGDHTITLSALRSVHKHWGQVSVIHFDSHIDTWEPRVIGGNVTEYSALHHGTFLHFAHEEHLILNSSIHAGLRAPLARPKGDMRHDAHCGFGAISAREIDKTGIQGVIDAIKRRVGDTKVYITVDIDVLDPAFAPATGTPEPGGWSSRELIAILEGLEGLEVVGADVVEVAPAYDDSGEATVLAAAEVARTLLDLMVVKPVKSLDDQHQSDELKK</sequence>
<feature type="signal peptide" evidence="5">
    <location>
        <begin position="1"/>
        <end position="16"/>
    </location>
</feature>